<dbReference type="EMBL" id="CP020442">
    <property type="protein sequence ID" value="ARC36361.1"/>
    <property type="molecule type" value="Genomic_DNA"/>
</dbReference>
<dbReference type="Proteomes" id="UP000191257">
    <property type="component" value="Chromosome"/>
</dbReference>
<dbReference type="AlphaFoldDB" id="A0A1V0GR98"/>
<sequence length="341" mass="37561">MIRSEPHIPPAEGEAREIAPGVLWMQMPLPFKPDTVNCYALRDADGWTLVDTGIDTARIRALWQALMQGPLAGAPVTRLIATHHHLDHMGLAGWFRSSHGVELWTSRTAWLTARMSILDVQDRPTPQALAFWRQAGMPPKMIAERAAERPFNMADLSAPLPPGYRRLAEGHEIAFGERRWIVRMGEGHAPEHVTLWSQDDDLVIGGDQLLASISPNLGVHPNEPEGDPIGGWLTSCARLAEHARPDQLILPGHRLPYRGLPTRLRQLIDNQRAALERLAAGLAGAPRTTVGCFDLLYRRVIGKPEFGLALAEAVGHINHLRAAGRVWPVGQTEQGATLWGA</sequence>
<keyword evidence="3" id="KW-1185">Reference proteome</keyword>
<proteinExistence type="predicted"/>
<protein>
    <submittedName>
        <fullName evidence="2">MBL fold hydrolase</fullName>
    </submittedName>
</protein>
<dbReference type="RefSeq" id="WP_080621091.1">
    <property type="nucleotide sequence ID" value="NZ_CAWMZI010000001.1"/>
</dbReference>
<keyword evidence="2" id="KW-0378">Hydrolase</keyword>
<gene>
    <name evidence="2" type="ORF">A6J80_08160</name>
</gene>
<dbReference type="SUPFAM" id="SSF56281">
    <property type="entry name" value="Metallo-hydrolase/oxidoreductase"/>
    <property type="match status" value="1"/>
</dbReference>
<evidence type="ECO:0000259" key="1">
    <source>
        <dbReference type="SMART" id="SM00849"/>
    </source>
</evidence>
<dbReference type="InterPro" id="IPR001279">
    <property type="entry name" value="Metallo-B-lactamas"/>
</dbReference>
<dbReference type="KEGG" id="pye:A6J80_08160"/>
<dbReference type="InterPro" id="IPR050855">
    <property type="entry name" value="NDM-1-like"/>
</dbReference>
<evidence type="ECO:0000313" key="2">
    <source>
        <dbReference type="EMBL" id="ARC36361.1"/>
    </source>
</evidence>
<accession>A0A1V0GR98</accession>
<dbReference type="Pfam" id="PF00753">
    <property type="entry name" value="Lactamase_B"/>
    <property type="match status" value="1"/>
</dbReference>
<dbReference type="PANTHER" id="PTHR42951">
    <property type="entry name" value="METALLO-BETA-LACTAMASE DOMAIN-CONTAINING"/>
    <property type="match status" value="1"/>
</dbReference>
<dbReference type="STRING" id="147645.A6J80_08160"/>
<feature type="domain" description="Metallo-beta-lactamase" evidence="1">
    <location>
        <begin position="35"/>
        <end position="253"/>
    </location>
</feature>
<evidence type="ECO:0000313" key="3">
    <source>
        <dbReference type="Proteomes" id="UP000191257"/>
    </source>
</evidence>
<dbReference type="eggNOG" id="COG0491">
    <property type="taxonomic scope" value="Bacteria"/>
</dbReference>
<dbReference type="InterPro" id="IPR036866">
    <property type="entry name" value="RibonucZ/Hydroxyglut_hydro"/>
</dbReference>
<dbReference type="SMART" id="SM00849">
    <property type="entry name" value="Lactamase_B"/>
    <property type="match status" value="1"/>
</dbReference>
<dbReference type="Gene3D" id="3.60.15.10">
    <property type="entry name" value="Ribonuclease Z/Hydroxyacylglutathione hydrolase-like"/>
    <property type="match status" value="1"/>
</dbReference>
<name>A0A1V0GR98_9RHOB</name>
<reference evidence="2" key="1">
    <citation type="submission" date="2017-12" db="EMBL/GenBank/DDBJ databases">
        <title>FDA dAtabase for Regulatory Grade micrObial Sequences (FDA-ARGOS): Supporting development and validation of Infectious Disease Dx tests.</title>
        <authorList>
            <person name="Campos J."/>
            <person name="Goldberg B."/>
            <person name="Tallon L."/>
            <person name="Sadzewicz L."/>
            <person name="Sengamalay N."/>
            <person name="Ott S."/>
            <person name="Godinez A."/>
            <person name="Nagaraj S."/>
            <person name="Vyas G."/>
            <person name="Aluvathingal J."/>
            <person name="Nadendla S."/>
            <person name="Geyer C."/>
            <person name="Nandy P."/>
            <person name="Hobson J."/>
            <person name="Sichtig H."/>
        </authorList>
    </citation>
    <scope>NUCLEOTIDE SEQUENCE</scope>
    <source>
        <strain evidence="2">FDAARGOS_252</strain>
    </source>
</reference>
<organism evidence="2 3">
    <name type="scientific">Paracoccus yeei</name>
    <dbReference type="NCBI Taxonomy" id="147645"/>
    <lineage>
        <taxon>Bacteria</taxon>
        <taxon>Pseudomonadati</taxon>
        <taxon>Pseudomonadota</taxon>
        <taxon>Alphaproteobacteria</taxon>
        <taxon>Rhodobacterales</taxon>
        <taxon>Paracoccaceae</taxon>
        <taxon>Paracoccus</taxon>
    </lineage>
</organism>
<dbReference type="GO" id="GO:0016787">
    <property type="term" value="F:hydrolase activity"/>
    <property type="evidence" value="ECO:0007669"/>
    <property type="project" value="UniProtKB-KW"/>
</dbReference>